<dbReference type="PANTHER" id="PTHR43065">
    <property type="entry name" value="SENSOR HISTIDINE KINASE"/>
    <property type="match status" value="1"/>
</dbReference>
<gene>
    <name evidence="7" type="ORF">F6J89_14135</name>
</gene>
<dbReference type="InterPro" id="IPR036890">
    <property type="entry name" value="HATPase_C_sf"/>
</dbReference>
<feature type="domain" description="Histidine kinase" evidence="6">
    <location>
        <begin position="255"/>
        <end position="457"/>
    </location>
</feature>
<organism evidence="7">
    <name type="scientific">Symploca sp. SIO1C4</name>
    <dbReference type="NCBI Taxonomy" id="2607765"/>
    <lineage>
        <taxon>Bacteria</taxon>
        <taxon>Bacillati</taxon>
        <taxon>Cyanobacteriota</taxon>
        <taxon>Cyanophyceae</taxon>
        <taxon>Coleofasciculales</taxon>
        <taxon>Coleofasciculaceae</taxon>
        <taxon>Symploca</taxon>
    </lineage>
</organism>
<dbReference type="SMART" id="SM00100">
    <property type="entry name" value="cNMP"/>
    <property type="match status" value="1"/>
</dbReference>
<sequence>METFSENSVFPKLSDEQLQKLSVCGIEVQLNPGDILFAEGDINYYFYVILEGEIKVTKKLGDKEVVVVVHQPGEFTGNLSMLVGSPCPATGRSVNTSRLLKFTNFKQLIDECPSTRDFVIPAMAQRSQLLEVQMQQQEKLAALGKLSAGLAHELNNPAAAGSRAAKQLNSAIENLQTRMLSLGGEHVCVTHLQLLTELQQKAVEHMAQAKPLAPLEQSDREDALAEWLEEQTIDNAWQLAPTLVSAGVDAEGLRPLAQHLNSEVFSEALIWLETTLTIKGLVKEVEQSTGRISELVQAIKNYSYMDQASLQEIDLHEGIENTLTILNHKLKHGITVKRDYDQQLPKICAYGNELNQVWTNLIDNAIDAMQGQGELRIRTARENDCVLVEIYDNGSGIPPEIQARIFEPFFTSKGVGEGTGLGLDITRRIIACQHHGNIRFDSEPGNTCFQVRLPTKK</sequence>
<protein>
    <recommendedName>
        <fullName evidence="2">histidine kinase</fullName>
        <ecNumber evidence="2">2.7.13.3</ecNumber>
    </recommendedName>
</protein>
<evidence type="ECO:0000313" key="7">
    <source>
        <dbReference type="EMBL" id="NER28734.1"/>
    </source>
</evidence>
<dbReference type="InterPro" id="IPR018490">
    <property type="entry name" value="cNMP-bd_dom_sf"/>
</dbReference>
<name>A0A6B3NFA0_9CYAN</name>
<dbReference type="SUPFAM" id="SSF51206">
    <property type="entry name" value="cAMP-binding domain-like"/>
    <property type="match status" value="1"/>
</dbReference>
<dbReference type="AlphaFoldDB" id="A0A6B3NFA0"/>
<dbReference type="GO" id="GO:0004673">
    <property type="term" value="F:protein histidine kinase activity"/>
    <property type="evidence" value="ECO:0007669"/>
    <property type="project" value="UniProtKB-EC"/>
</dbReference>
<proteinExistence type="predicted"/>
<evidence type="ECO:0000259" key="5">
    <source>
        <dbReference type="PROSITE" id="PS50042"/>
    </source>
</evidence>
<dbReference type="GO" id="GO:0000160">
    <property type="term" value="P:phosphorelay signal transduction system"/>
    <property type="evidence" value="ECO:0007669"/>
    <property type="project" value="UniProtKB-KW"/>
</dbReference>
<comment type="catalytic activity">
    <reaction evidence="1">
        <text>ATP + protein L-histidine = ADP + protein N-phospho-L-histidine.</text>
        <dbReference type="EC" id="2.7.13.3"/>
    </reaction>
</comment>
<evidence type="ECO:0000256" key="2">
    <source>
        <dbReference type="ARBA" id="ARBA00012438"/>
    </source>
</evidence>
<dbReference type="InterPro" id="IPR014710">
    <property type="entry name" value="RmlC-like_jellyroll"/>
</dbReference>
<dbReference type="PROSITE" id="PS50109">
    <property type="entry name" value="HIS_KIN"/>
    <property type="match status" value="1"/>
</dbReference>
<dbReference type="PROSITE" id="PS50042">
    <property type="entry name" value="CNMP_BINDING_3"/>
    <property type="match status" value="1"/>
</dbReference>
<dbReference type="PRINTS" id="PR00344">
    <property type="entry name" value="BCTRLSENSOR"/>
</dbReference>
<keyword evidence="3" id="KW-0808">Transferase</keyword>
<dbReference type="InterPro" id="IPR005467">
    <property type="entry name" value="His_kinase_dom"/>
</dbReference>
<dbReference type="InterPro" id="IPR000595">
    <property type="entry name" value="cNMP-bd_dom"/>
</dbReference>
<keyword evidence="4" id="KW-0902">Two-component regulatory system</keyword>
<feature type="domain" description="Cyclic nucleotide-binding" evidence="5">
    <location>
        <begin position="9"/>
        <end position="102"/>
    </location>
</feature>
<dbReference type="CDD" id="cd00038">
    <property type="entry name" value="CAP_ED"/>
    <property type="match status" value="1"/>
</dbReference>
<dbReference type="Pfam" id="PF00027">
    <property type="entry name" value="cNMP_binding"/>
    <property type="match status" value="1"/>
</dbReference>
<evidence type="ECO:0000259" key="6">
    <source>
        <dbReference type="PROSITE" id="PS50109"/>
    </source>
</evidence>
<dbReference type="Pfam" id="PF02518">
    <property type="entry name" value="HATPase_c"/>
    <property type="match status" value="1"/>
</dbReference>
<dbReference type="PANTHER" id="PTHR43065:SF48">
    <property type="entry name" value="HISTIDINE KINASE"/>
    <property type="match status" value="1"/>
</dbReference>
<dbReference type="EMBL" id="JAAHFQ010000254">
    <property type="protein sequence ID" value="NER28734.1"/>
    <property type="molecule type" value="Genomic_DNA"/>
</dbReference>
<reference evidence="7" key="1">
    <citation type="submission" date="2019-11" db="EMBL/GenBank/DDBJ databases">
        <title>Genomic insights into an expanded diversity of filamentous marine cyanobacteria reveals the extraordinary biosynthetic potential of Moorea and Okeania.</title>
        <authorList>
            <person name="Ferreira Leao T."/>
            <person name="Wang M."/>
            <person name="Moss N."/>
            <person name="Da Silva R."/>
            <person name="Sanders J."/>
            <person name="Nurk S."/>
            <person name="Gurevich A."/>
            <person name="Humphrey G."/>
            <person name="Reher R."/>
            <person name="Zhu Q."/>
            <person name="Belda-Ferre P."/>
            <person name="Glukhov E."/>
            <person name="Rex R."/>
            <person name="Dorrestein P.C."/>
            <person name="Knight R."/>
            <person name="Pevzner P."/>
            <person name="Gerwick W.H."/>
            <person name="Gerwick L."/>
        </authorList>
    </citation>
    <scope>NUCLEOTIDE SEQUENCE</scope>
    <source>
        <strain evidence="7">SIO1C4</strain>
    </source>
</reference>
<dbReference type="Gene3D" id="2.60.120.10">
    <property type="entry name" value="Jelly Rolls"/>
    <property type="match status" value="1"/>
</dbReference>
<keyword evidence="3" id="KW-0418">Kinase</keyword>
<dbReference type="Gene3D" id="1.10.287.130">
    <property type="match status" value="1"/>
</dbReference>
<dbReference type="SMART" id="SM00387">
    <property type="entry name" value="HATPase_c"/>
    <property type="match status" value="1"/>
</dbReference>
<dbReference type="Gene3D" id="3.30.565.10">
    <property type="entry name" value="Histidine kinase-like ATPase, C-terminal domain"/>
    <property type="match status" value="1"/>
</dbReference>
<dbReference type="InterPro" id="IPR003594">
    <property type="entry name" value="HATPase_dom"/>
</dbReference>
<comment type="caution">
    <text evidence="7">The sequence shown here is derived from an EMBL/GenBank/DDBJ whole genome shotgun (WGS) entry which is preliminary data.</text>
</comment>
<evidence type="ECO:0000256" key="3">
    <source>
        <dbReference type="ARBA" id="ARBA00022777"/>
    </source>
</evidence>
<dbReference type="EC" id="2.7.13.3" evidence="2"/>
<evidence type="ECO:0000256" key="4">
    <source>
        <dbReference type="ARBA" id="ARBA00023012"/>
    </source>
</evidence>
<dbReference type="InterPro" id="IPR004358">
    <property type="entry name" value="Sig_transdc_His_kin-like_C"/>
</dbReference>
<evidence type="ECO:0000256" key="1">
    <source>
        <dbReference type="ARBA" id="ARBA00000085"/>
    </source>
</evidence>
<accession>A0A6B3NFA0</accession>
<dbReference type="SUPFAM" id="SSF55874">
    <property type="entry name" value="ATPase domain of HSP90 chaperone/DNA topoisomerase II/histidine kinase"/>
    <property type="match status" value="1"/>
</dbReference>